<keyword evidence="2" id="KW-1133">Transmembrane helix</keyword>
<evidence type="ECO:0000256" key="1">
    <source>
        <dbReference type="SAM" id="MobiDB-lite"/>
    </source>
</evidence>
<feature type="transmembrane region" description="Helical" evidence="2">
    <location>
        <begin position="39"/>
        <end position="58"/>
    </location>
</feature>
<dbReference type="OrthoDB" id="8777022at2759"/>
<dbReference type="AlphaFoldDB" id="A0A3P8PL28"/>
<name>A0A3P8PL28_ASTCA</name>
<feature type="region of interest" description="Disordered" evidence="1">
    <location>
        <begin position="1"/>
        <end position="25"/>
    </location>
</feature>
<dbReference type="GeneID" id="113024510"/>
<reference evidence="3 4" key="1">
    <citation type="submission" date="2018-05" db="EMBL/GenBank/DDBJ databases">
        <authorList>
            <person name="Datahose"/>
        </authorList>
    </citation>
    <scope>NUCLEOTIDE SEQUENCE</scope>
</reference>
<evidence type="ECO:0000313" key="4">
    <source>
        <dbReference type="Proteomes" id="UP000265100"/>
    </source>
</evidence>
<feature type="transmembrane region" description="Helical" evidence="2">
    <location>
        <begin position="102"/>
        <end position="122"/>
    </location>
</feature>
<dbReference type="RefSeq" id="XP_026027444.1">
    <property type="nucleotide sequence ID" value="XM_026171659.1"/>
</dbReference>
<dbReference type="Ensembl" id="ENSACLT00000018136.2">
    <property type="protein sequence ID" value="ENSACLP00000017717.1"/>
    <property type="gene ID" value="ENSACLG00000012109.2"/>
</dbReference>
<reference evidence="3" key="3">
    <citation type="submission" date="2025-08" db="UniProtKB">
        <authorList>
            <consortium name="Ensembl"/>
        </authorList>
    </citation>
    <scope>IDENTIFICATION</scope>
</reference>
<sequence length="204" mass="21922">MSAELLSVSDPGGNNGNPQGTSVGGTKPLHRFLKGQPKIIGTIVLILGASFFIISVAITADSQMMDVWTVIPPGFLLGTLLIICGITYILAQHNTTKKTVTISLSLSIVSILVACWTLIRILPDIEAYSYHLDYIYDNGTFSFTEPMENRQLMGLALEAVFVFYTFVVAVIFIVMSALAGIALRSTKSQAIVVMTAASPDSSVE</sequence>
<reference evidence="4" key="2">
    <citation type="submission" date="2023-03" db="EMBL/GenBank/DDBJ databases">
        <authorList>
            <consortium name="Wellcome Sanger Institute Data Sharing"/>
        </authorList>
    </citation>
    <scope>NUCLEOTIDE SEQUENCE [LARGE SCALE GENOMIC DNA]</scope>
</reference>
<reference evidence="3" key="4">
    <citation type="submission" date="2025-09" db="UniProtKB">
        <authorList>
            <consortium name="Ensembl"/>
        </authorList>
    </citation>
    <scope>IDENTIFICATION</scope>
</reference>
<keyword evidence="4" id="KW-1185">Reference proteome</keyword>
<dbReference type="Bgee" id="ENSACLG00000012109">
    <property type="expression patterns" value="Expressed in muscle tissue and 5 other cell types or tissues"/>
</dbReference>
<protein>
    <submittedName>
        <fullName evidence="3">Uncharacterized protein</fullName>
    </submittedName>
</protein>
<feature type="transmembrane region" description="Helical" evidence="2">
    <location>
        <begin position="161"/>
        <end position="183"/>
    </location>
</feature>
<keyword evidence="2" id="KW-0812">Transmembrane</keyword>
<keyword evidence="2" id="KW-0472">Membrane</keyword>
<feature type="transmembrane region" description="Helical" evidence="2">
    <location>
        <begin position="70"/>
        <end position="90"/>
    </location>
</feature>
<dbReference type="OMA" id="MENYQHM"/>
<proteinExistence type="predicted"/>
<accession>A0A3P8PL28</accession>
<evidence type="ECO:0000313" key="3">
    <source>
        <dbReference type="Ensembl" id="ENSACLP00000017717.1"/>
    </source>
</evidence>
<dbReference type="GeneTree" id="ENSGT00510000052164"/>
<evidence type="ECO:0000256" key="2">
    <source>
        <dbReference type="SAM" id="Phobius"/>
    </source>
</evidence>
<organism evidence="3 4">
    <name type="scientific">Astatotilapia calliptera</name>
    <name type="common">Eastern happy</name>
    <name type="synonym">Chromis callipterus</name>
    <dbReference type="NCBI Taxonomy" id="8154"/>
    <lineage>
        <taxon>Eukaryota</taxon>
        <taxon>Metazoa</taxon>
        <taxon>Chordata</taxon>
        <taxon>Craniata</taxon>
        <taxon>Vertebrata</taxon>
        <taxon>Euteleostomi</taxon>
        <taxon>Actinopterygii</taxon>
        <taxon>Neopterygii</taxon>
        <taxon>Teleostei</taxon>
        <taxon>Neoteleostei</taxon>
        <taxon>Acanthomorphata</taxon>
        <taxon>Ovalentaria</taxon>
        <taxon>Cichlomorphae</taxon>
        <taxon>Cichliformes</taxon>
        <taxon>Cichlidae</taxon>
        <taxon>African cichlids</taxon>
        <taxon>Pseudocrenilabrinae</taxon>
        <taxon>Haplochromini</taxon>
        <taxon>Astatotilapia</taxon>
    </lineage>
</organism>
<dbReference type="Proteomes" id="UP000265100">
    <property type="component" value="Chromosome 1"/>
</dbReference>